<dbReference type="GO" id="GO:0016740">
    <property type="term" value="F:transferase activity"/>
    <property type="evidence" value="ECO:0007669"/>
    <property type="project" value="UniProtKB-KW"/>
</dbReference>
<protein>
    <recommendedName>
        <fullName evidence="5">PglD N-terminal domain-containing protein</fullName>
    </recommendedName>
</protein>
<evidence type="ECO:0000313" key="6">
    <source>
        <dbReference type="EMBL" id="ETT87864.1"/>
    </source>
</evidence>
<feature type="site" description="Increases basicity of active site His" evidence="3">
    <location>
        <position position="138"/>
    </location>
</feature>
<dbReference type="Pfam" id="PF17836">
    <property type="entry name" value="PglD_N"/>
    <property type="match status" value="1"/>
</dbReference>
<evidence type="ECO:0000256" key="1">
    <source>
        <dbReference type="ARBA" id="ARBA00022679"/>
    </source>
</evidence>
<evidence type="ECO:0000256" key="2">
    <source>
        <dbReference type="ARBA" id="ARBA00022737"/>
    </source>
</evidence>
<dbReference type="PATRIC" id="fig|1227360.4.peg.587"/>
<evidence type="ECO:0000259" key="5">
    <source>
        <dbReference type="Pfam" id="PF17836"/>
    </source>
</evidence>
<evidence type="ECO:0000256" key="4">
    <source>
        <dbReference type="PIRSR" id="PIRSR620019-2"/>
    </source>
</evidence>
<dbReference type="PANTHER" id="PTHR43300">
    <property type="entry name" value="ACETYLTRANSFERASE"/>
    <property type="match status" value="1"/>
</dbReference>
<dbReference type="InterPro" id="IPR011004">
    <property type="entry name" value="Trimer_LpxA-like_sf"/>
</dbReference>
<dbReference type="RefSeq" id="WP_038179712.1">
    <property type="nucleotide sequence ID" value="NZ_ASQA01000008.1"/>
</dbReference>
<dbReference type="InterPro" id="IPR001451">
    <property type="entry name" value="Hexapep"/>
</dbReference>
<dbReference type="Gene3D" id="2.160.10.10">
    <property type="entry name" value="Hexapeptide repeat proteins"/>
    <property type="match status" value="1"/>
</dbReference>
<proteinExistence type="predicted"/>
<dbReference type="InterPro" id="IPR018357">
    <property type="entry name" value="Hexapep_transf_CS"/>
</dbReference>
<dbReference type="InterPro" id="IPR020019">
    <property type="entry name" value="AcTrfase_PglD-like"/>
</dbReference>
<dbReference type="SUPFAM" id="SSF51161">
    <property type="entry name" value="Trimeric LpxA-like enzymes"/>
    <property type="match status" value="1"/>
</dbReference>
<dbReference type="Gene3D" id="3.40.50.20">
    <property type="match status" value="1"/>
</dbReference>
<name>W4F6E4_9BACL</name>
<feature type="binding site" evidence="4">
    <location>
        <position position="67"/>
    </location>
    <ligand>
        <name>substrate</name>
    </ligand>
</feature>
<dbReference type="PROSITE" id="PS00101">
    <property type="entry name" value="HEXAPEP_TRANSFERASES"/>
    <property type="match status" value="1"/>
</dbReference>
<dbReference type="CDD" id="cd03360">
    <property type="entry name" value="LbH_AT_putative"/>
    <property type="match status" value="1"/>
</dbReference>
<organism evidence="6 7">
    <name type="scientific">Viridibacillus arenosi FSL R5-213</name>
    <dbReference type="NCBI Taxonomy" id="1227360"/>
    <lineage>
        <taxon>Bacteria</taxon>
        <taxon>Bacillati</taxon>
        <taxon>Bacillota</taxon>
        <taxon>Bacilli</taxon>
        <taxon>Bacillales</taxon>
        <taxon>Caryophanaceae</taxon>
        <taxon>Viridibacillus</taxon>
    </lineage>
</organism>
<dbReference type="AlphaFoldDB" id="W4F6E4"/>
<keyword evidence="2" id="KW-0677">Repeat</keyword>
<dbReference type="NCBIfam" id="TIGR03570">
    <property type="entry name" value="NeuD_NnaD"/>
    <property type="match status" value="1"/>
</dbReference>
<evidence type="ECO:0000256" key="3">
    <source>
        <dbReference type="PIRSR" id="PIRSR620019-1"/>
    </source>
</evidence>
<dbReference type="InterPro" id="IPR041561">
    <property type="entry name" value="PglD_N"/>
</dbReference>
<feature type="active site" description="Proton acceptor" evidence="3">
    <location>
        <position position="137"/>
    </location>
</feature>
<gene>
    <name evidence="6" type="ORF">C176_02938</name>
</gene>
<feature type="domain" description="PglD N-terminal" evidence="5">
    <location>
        <begin position="5"/>
        <end position="71"/>
    </location>
</feature>
<sequence>MNKSIIIIGNGGHASVLTEILLLQQRNILGFTAPKEEVNSYGLKYLGNDVVITNYNPEEIELVLGIGTVRISNFRETLFEKMNKIGYTFATCIHDKAIISKTAILAEGTQVMAGAIIQPYAQIGKNTIINTGAIIEHDCVIGSHVHIAPGTTLSGSVIIGDGSHIGTGSSIIQAVEIGKNTLIGAGAVVISNIGTNKKAFGVPAKEVE</sequence>
<dbReference type="Pfam" id="PF00132">
    <property type="entry name" value="Hexapep"/>
    <property type="match status" value="2"/>
</dbReference>
<keyword evidence="1" id="KW-0808">Transferase</keyword>
<dbReference type="PANTHER" id="PTHR43300:SF7">
    <property type="entry name" value="UDP-N-ACETYLBACILLOSAMINE N-ACETYLTRANSFERASE"/>
    <property type="match status" value="1"/>
</dbReference>
<reference evidence="6 7" key="1">
    <citation type="journal article" date="2014" name="BMC Genomics">
        <title>Genomic comparison of sporeforming bacilli isolated from milk.</title>
        <authorList>
            <person name="Moreno Switt A.I."/>
            <person name="Andrus A.D."/>
            <person name="Ranieri M.L."/>
            <person name="Orsi R.H."/>
            <person name="Ivy R."/>
            <person name="den Bakker H.C."/>
            <person name="Martin N.H."/>
            <person name="Wiedmann M."/>
            <person name="Boor K.J."/>
        </authorList>
    </citation>
    <scope>NUCLEOTIDE SEQUENCE [LARGE SCALE GENOMIC DNA]</scope>
    <source>
        <strain evidence="6 7">FSL R5-213</strain>
    </source>
</reference>
<evidence type="ECO:0000313" key="7">
    <source>
        <dbReference type="Proteomes" id="UP000019062"/>
    </source>
</evidence>
<feature type="binding site" evidence="4">
    <location>
        <position position="146"/>
    </location>
    <ligand>
        <name>acetyl-CoA</name>
        <dbReference type="ChEBI" id="CHEBI:57288"/>
    </ligand>
</feature>
<dbReference type="EMBL" id="ASQA01000008">
    <property type="protein sequence ID" value="ETT87864.1"/>
    <property type="molecule type" value="Genomic_DNA"/>
</dbReference>
<dbReference type="InterPro" id="IPR050179">
    <property type="entry name" value="Trans_hexapeptide_repeat"/>
</dbReference>
<dbReference type="Proteomes" id="UP000019062">
    <property type="component" value="Unassembled WGS sequence"/>
</dbReference>
<dbReference type="eggNOG" id="COG0663">
    <property type="taxonomic scope" value="Bacteria"/>
</dbReference>
<comment type="caution">
    <text evidence="6">The sequence shown here is derived from an EMBL/GenBank/DDBJ whole genome shotgun (WGS) entry which is preliminary data.</text>
</comment>
<accession>W4F6E4</accession>
<keyword evidence="7" id="KW-1185">Reference proteome</keyword>